<evidence type="ECO:0000256" key="4">
    <source>
        <dbReference type="ARBA" id="ARBA00023002"/>
    </source>
</evidence>
<dbReference type="PRINTS" id="PR00368">
    <property type="entry name" value="FADPNR"/>
</dbReference>
<sequence>MSSTEHQTIVVIGLSGAGLKTINLLLDRLYHHSGQSKTTNQSIRLIAIEKANYAYWPPGSLRASVVDGFEDKIVRSFDYIIPQKIQDKHPELVKVFTGTEVVDLNLKDRFVVLDKSLDGIEVEAGNKLAFDYLVIASGSSYAFPCRPPPEAERPEELKAQLRSLQEQVRESQSILVVGAGAVGIELAGEISSQHKDKSITLVCSTPSLLPDMNPKLGNSLKQQLDQRKVKVIYGSKANLAEHGISKTGKLEKLTKIALIPSDDGKSAKDAIEADFVFLAIGNKPNTKFVPAEYLEPKSHLIKVNEHLQVVGEDSKPIEGVYGVGDAINFHESKLYAALDGQAATVSKNLWIDIFDAKADKVAHKPLKDTIAIPLGPCGGASEVFGFTFGLGPWATSLAKGYTLLLWMFNSLYPDKSR</sequence>
<dbReference type="GO" id="GO:0004174">
    <property type="term" value="F:electron-transferring-flavoprotein dehydrogenase activity"/>
    <property type="evidence" value="ECO:0007669"/>
    <property type="project" value="TreeGrafter"/>
</dbReference>
<evidence type="ECO:0000256" key="2">
    <source>
        <dbReference type="ARBA" id="ARBA00022630"/>
    </source>
</evidence>
<dbReference type="GO" id="GO:0050660">
    <property type="term" value="F:flavin adenine dinucleotide binding"/>
    <property type="evidence" value="ECO:0007669"/>
    <property type="project" value="TreeGrafter"/>
</dbReference>
<proteinExistence type="inferred from homology"/>
<dbReference type="Pfam" id="PF07992">
    <property type="entry name" value="Pyr_redox_2"/>
    <property type="match status" value="1"/>
</dbReference>
<dbReference type="PRINTS" id="PR00411">
    <property type="entry name" value="PNDRDTASEI"/>
</dbReference>
<dbReference type="GO" id="GO:0005737">
    <property type="term" value="C:cytoplasm"/>
    <property type="evidence" value="ECO:0007669"/>
    <property type="project" value="TreeGrafter"/>
</dbReference>
<name>A0A5B0NRD0_PUCGR</name>
<dbReference type="Proteomes" id="UP000325313">
    <property type="component" value="Unassembled WGS sequence"/>
</dbReference>
<evidence type="ECO:0000313" key="7">
    <source>
        <dbReference type="EMBL" id="KAA1127814.1"/>
    </source>
</evidence>
<evidence type="ECO:0000313" key="6">
    <source>
        <dbReference type="EMBL" id="KAA1090449.1"/>
    </source>
</evidence>
<organism evidence="6 8">
    <name type="scientific">Puccinia graminis f. sp. tritici</name>
    <dbReference type="NCBI Taxonomy" id="56615"/>
    <lineage>
        <taxon>Eukaryota</taxon>
        <taxon>Fungi</taxon>
        <taxon>Dikarya</taxon>
        <taxon>Basidiomycota</taxon>
        <taxon>Pucciniomycotina</taxon>
        <taxon>Pucciniomycetes</taxon>
        <taxon>Pucciniales</taxon>
        <taxon>Pucciniaceae</taxon>
        <taxon>Puccinia</taxon>
    </lineage>
</organism>
<keyword evidence="8" id="KW-1185">Reference proteome</keyword>
<keyword evidence="3" id="KW-0274">FAD</keyword>
<dbReference type="OrthoDB" id="202203at2759"/>
<dbReference type="AlphaFoldDB" id="A0A5B0NRD0"/>
<keyword evidence="2" id="KW-0285">Flavoprotein</keyword>
<dbReference type="EMBL" id="VSWC01000092">
    <property type="protein sequence ID" value="KAA1090449.1"/>
    <property type="molecule type" value="Genomic_DNA"/>
</dbReference>
<dbReference type="Gene3D" id="3.50.50.100">
    <property type="match status" value="1"/>
</dbReference>
<dbReference type="EMBL" id="VDEP01000149">
    <property type="protein sequence ID" value="KAA1127814.1"/>
    <property type="molecule type" value="Genomic_DNA"/>
</dbReference>
<dbReference type="InterPro" id="IPR023753">
    <property type="entry name" value="FAD/NAD-binding_dom"/>
</dbReference>
<accession>A0A5B0NRD0</accession>
<reference evidence="8 9" key="1">
    <citation type="submission" date="2019-05" db="EMBL/GenBank/DDBJ databases">
        <title>Emergence of the Ug99 lineage of the wheat stem rust pathogen through somatic hybridization.</title>
        <authorList>
            <person name="Li F."/>
            <person name="Upadhyaya N.M."/>
            <person name="Sperschneider J."/>
            <person name="Matny O."/>
            <person name="Nguyen-Phuc H."/>
            <person name="Mago R."/>
            <person name="Raley C."/>
            <person name="Miller M.E."/>
            <person name="Silverstein K.A.T."/>
            <person name="Henningsen E."/>
            <person name="Hirsch C.D."/>
            <person name="Visser B."/>
            <person name="Pretorius Z.A."/>
            <person name="Steffenson B.J."/>
            <person name="Schwessinger B."/>
            <person name="Dodds P.N."/>
            <person name="Figueroa M."/>
        </authorList>
    </citation>
    <scope>NUCLEOTIDE SEQUENCE [LARGE SCALE GENOMIC DNA]</scope>
    <source>
        <strain evidence="6">21-0</strain>
        <strain evidence="7 9">Ug99</strain>
    </source>
</reference>
<gene>
    <name evidence="6" type="ORF">PGT21_001543</name>
    <name evidence="7" type="ORF">PGTUg99_006107</name>
</gene>
<keyword evidence="4" id="KW-0560">Oxidoreductase</keyword>
<evidence type="ECO:0000256" key="3">
    <source>
        <dbReference type="ARBA" id="ARBA00022827"/>
    </source>
</evidence>
<protein>
    <recommendedName>
        <fullName evidence="5">FAD/NAD(P)-binding domain-containing protein</fullName>
    </recommendedName>
</protein>
<dbReference type="PANTHER" id="PTHR43735">
    <property type="entry name" value="APOPTOSIS-INDUCING FACTOR 1"/>
    <property type="match status" value="1"/>
</dbReference>
<dbReference type="InterPro" id="IPR036188">
    <property type="entry name" value="FAD/NAD-bd_sf"/>
</dbReference>
<dbReference type="PANTHER" id="PTHR43735:SF3">
    <property type="entry name" value="FERROPTOSIS SUPPRESSOR PROTEIN 1"/>
    <property type="match status" value="1"/>
</dbReference>
<comment type="similarity">
    <text evidence="1">Belongs to the FAD-dependent oxidoreductase family.</text>
</comment>
<evidence type="ECO:0000313" key="9">
    <source>
        <dbReference type="Proteomes" id="UP000325313"/>
    </source>
</evidence>
<comment type="caution">
    <text evidence="6">The sequence shown here is derived from an EMBL/GenBank/DDBJ whole genome shotgun (WGS) entry which is preliminary data.</text>
</comment>
<dbReference type="SUPFAM" id="SSF51905">
    <property type="entry name" value="FAD/NAD(P)-binding domain"/>
    <property type="match status" value="2"/>
</dbReference>
<evidence type="ECO:0000256" key="1">
    <source>
        <dbReference type="ARBA" id="ARBA00006442"/>
    </source>
</evidence>
<dbReference type="Proteomes" id="UP000324748">
    <property type="component" value="Unassembled WGS sequence"/>
</dbReference>
<evidence type="ECO:0000259" key="5">
    <source>
        <dbReference type="Pfam" id="PF07992"/>
    </source>
</evidence>
<evidence type="ECO:0000313" key="8">
    <source>
        <dbReference type="Proteomes" id="UP000324748"/>
    </source>
</evidence>
<feature type="domain" description="FAD/NAD(P)-binding" evidence="5">
    <location>
        <begin position="9"/>
        <end position="327"/>
    </location>
</feature>